<comment type="caution">
    <text evidence="5">The sequence shown here is derived from an EMBL/GenBank/DDBJ whole genome shotgun (WGS) entry which is preliminary data.</text>
</comment>
<dbReference type="GO" id="GO:0043456">
    <property type="term" value="P:regulation of pentose-phosphate shunt"/>
    <property type="evidence" value="ECO:0007669"/>
    <property type="project" value="TreeGrafter"/>
</dbReference>
<accession>A0A9P6EG67</accession>
<dbReference type="GO" id="GO:0005829">
    <property type="term" value="C:cytosol"/>
    <property type="evidence" value="ECO:0007669"/>
    <property type="project" value="TreeGrafter"/>
</dbReference>
<sequence>MFYQPHRLGHPPRVFRQTISLVSSAPLTRALPSGLPSLTLHSTNRRSSTKSKSSTENRIMTTSKLIVTFIRHGQSEDNVKSIWAGWKDAPLSELGNKQAAALGRSLSSTHLTHIYASPLLRAHQTAQHVLSFQAEPKPPLTLNPNIREQKFGIAEGHGWTLQPPQGVPLEKLYADGLYPVLYGREEKFPGGESLNDLRERARKGLRESVLSHLNEVQGGADVHIALASHGLCIGELVAELVSLDTEAKDQRGYTGLMNTAWTRAEVKVRDGHGGPIDPINPPSLEVKITHVNEKAHLDALKDIPPVEDVGGSQAEAKAFFGGARV</sequence>
<dbReference type="CDD" id="cd07067">
    <property type="entry name" value="HP_PGM_like"/>
    <property type="match status" value="1"/>
</dbReference>
<gene>
    <name evidence="5" type="ORF">CPB83DRAFT_854461</name>
</gene>
<evidence type="ECO:0000256" key="4">
    <source>
        <dbReference type="SAM" id="MobiDB-lite"/>
    </source>
</evidence>
<evidence type="ECO:0000313" key="5">
    <source>
        <dbReference type="EMBL" id="KAF9528355.1"/>
    </source>
</evidence>
<feature type="binding site" evidence="3">
    <location>
        <position position="121"/>
    </location>
    <ligand>
        <name>substrate</name>
    </ligand>
</feature>
<dbReference type="EMBL" id="MU157853">
    <property type="protein sequence ID" value="KAF9528355.1"/>
    <property type="molecule type" value="Genomic_DNA"/>
</dbReference>
<protein>
    <submittedName>
        <fullName evidence="5">Histidine phosphatase superfamily</fullName>
    </submittedName>
</protein>
<dbReference type="Proteomes" id="UP000807306">
    <property type="component" value="Unassembled WGS sequence"/>
</dbReference>
<evidence type="ECO:0000256" key="2">
    <source>
        <dbReference type="PIRSR" id="PIRSR613078-1"/>
    </source>
</evidence>
<reference evidence="5" key="1">
    <citation type="submission" date="2020-11" db="EMBL/GenBank/DDBJ databases">
        <authorList>
            <consortium name="DOE Joint Genome Institute"/>
            <person name="Ahrendt S."/>
            <person name="Riley R."/>
            <person name="Andreopoulos W."/>
            <person name="Labutti K."/>
            <person name="Pangilinan J."/>
            <person name="Ruiz-Duenas F.J."/>
            <person name="Barrasa J.M."/>
            <person name="Sanchez-Garcia M."/>
            <person name="Camarero S."/>
            <person name="Miyauchi S."/>
            <person name="Serrano A."/>
            <person name="Linde D."/>
            <person name="Babiker R."/>
            <person name="Drula E."/>
            <person name="Ayuso-Fernandez I."/>
            <person name="Pacheco R."/>
            <person name="Padilla G."/>
            <person name="Ferreira P."/>
            <person name="Barriuso J."/>
            <person name="Kellner H."/>
            <person name="Castanera R."/>
            <person name="Alfaro M."/>
            <person name="Ramirez L."/>
            <person name="Pisabarro A.G."/>
            <person name="Kuo A."/>
            <person name="Tritt A."/>
            <person name="Lipzen A."/>
            <person name="He G."/>
            <person name="Yan M."/>
            <person name="Ng V."/>
            <person name="Cullen D."/>
            <person name="Martin F."/>
            <person name="Rosso M.-N."/>
            <person name="Henrissat B."/>
            <person name="Hibbett D."/>
            <person name="Martinez A.T."/>
            <person name="Grigoriev I.V."/>
        </authorList>
    </citation>
    <scope>NUCLEOTIDE SEQUENCE</scope>
    <source>
        <strain evidence="5">CBS 506.95</strain>
    </source>
</reference>
<keyword evidence="6" id="KW-1185">Reference proteome</keyword>
<feature type="binding site" evidence="3">
    <location>
        <begin position="71"/>
        <end position="78"/>
    </location>
    <ligand>
        <name>substrate</name>
    </ligand>
</feature>
<dbReference type="InterPro" id="IPR013078">
    <property type="entry name" value="His_Pase_superF_clade-1"/>
</dbReference>
<dbReference type="InterPro" id="IPR051695">
    <property type="entry name" value="Phosphoglycerate_Mutase"/>
</dbReference>
<evidence type="ECO:0000313" key="6">
    <source>
        <dbReference type="Proteomes" id="UP000807306"/>
    </source>
</evidence>
<keyword evidence="1" id="KW-0378">Hydrolase</keyword>
<dbReference type="AlphaFoldDB" id="A0A9P6EG67"/>
<dbReference type="SMART" id="SM00855">
    <property type="entry name" value="PGAM"/>
    <property type="match status" value="1"/>
</dbReference>
<dbReference type="Pfam" id="PF00300">
    <property type="entry name" value="His_Phos_1"/>
    <property type="match status" value="1"/>
</dbReference>
<proteinExistence type="predicted"/>
<dbReference type="Gene3D" id="3.40.50.1240">
    <property type="entry name" value="Phosphoglycerate mutase-like"/>
    <property type="match status" value="1"/>
</dbReference>
<dbReference type="GO" id="GO:0004331">
    <property type="term" value="F:fructose-2,6-bisphosphate 2-phosphatase activity"/>
    <property type="evidence" value="ECO:0007669"/>
    <property type="project" value="TreeGrafter"/>
</dbReference>
<evidence type="ECO:0000256" key="3">
    <source>
        <dbReference type="PIRSR" id="PIRSR613078-2"/>
    </source>
</evidence>
<feature type="active site" description="Proton donor/acceptor" evidence="2">
    <location>
        <position position="148"/>
    </location>
</feature>
<evidence type="ECO:0000256" key="1">
    <source>
        <dbReference type="ARBA" id="ARBA00022801"/>
    </source>
</evidence>
<dbReference type="PANTHER" id="PTHR46517:SF1">
    <property type="entry name" value="FRUCTOSE-2,6-BISPHOSPHATASE TIGAR"/>
    <property type="match status" value="1"/>
</dbReference>
<dbReference type="PANTHER" id="PTHR46517">
    <property type="entry name" value="FRUCTOSE-2,6-BISPHOSPHATASE TIGAR"/>
    <property type="match status" value="1"/>
</dbReference>
<name>A0A9P6EG67_9AGAR</name>
<dbReference type="GO" id="GO:0045820">
    <property type="term" value="P:negative regulation of glycolytic process"/>
    <property type="evidence" value="ECO:0007669"/>
    <property type="project" value="TreeGrafter"/>
</dbReference>
<dbReference type="SUPFAM" id="SSF53254">
    <property type="entry name" value="Phosphoglycerate mutase-like"/>
    <property type="match status" value="1"/>
</dbReference>
<feature type="region of interest" description="Disordered" evidence="4">
    <location>
        <begin position="33"/>
        <end position="57"/>
    </location>
</feature>
<feature type="active site" description="Tele-phosphohistidine intermediate" evidence="2">
    <location>
        <position position="72"/>
    </location>
</feature>
<organism evidence="5 6">
    <name type="scientific">Crepidotus variabilis</name>
    <dbReference type="NCBI Taxonomy" id="179855"/>
    <lineage>
        <taxon>Eukaryota</taxon>
        <taxon>Fungi</taxon>
        <taxon>Dikarya</taxon>
        <taxon>Basidiomycota</taxon>
        <taxon>Agaricomycotina</taxon>
        <taxon>Agaricomycetes</taxon>
        <taxon>Agaricomycetidae</taxon>
        <taxon>Agaricales</taxon>
        <taxon>Agaricineae</taxon>
        <taxon>Crepidotaceae</taxon>
        <taxon>Crepidotus</taxon>
    </lineage>
</organism>
<dbReference type="OrthoDB" id="354304at2759"/>
<dbReference type="InterPro" id="IPR029033">
    <property type="entry name" value="His_PPase_superfam"/>
</dbReference>